<organism evidence="1 2">
    <name type="scientific">Aneurinibacillus soli</name>
    <dbReference type="NCBI Taxonomy" id="1500254"/>
    <lineage>
        <taxon>Bacteria</taxon>
        <taxon>Bacillati</taxon>
        <taxon>Bacillota</taxon>
        <taxon>Bacilli</taxon>
        <taxon>Bacillales</taxon>
        <taxon>Paenibacillaceae</taxon>
        <taxon>Aneurinibacillus group</taxon>
        <taxon>Aneurinibacillus</taxon>
    </lineage>
</organism>
<evidence type="ECO:0000313" key="2">
    <source>
        <dbReference type="Proteomes" id="UP000217696"/>
    </source>
</evidence>
<dbReference type="RefSeq" id="WP_096466080.1">
    <property type="nucleotide sequence ID" value="NZ_AP017312.1"/>
</dbReference>
<proteinExistence type="predicted"/>
<accession>A0A0U5AX61</accession>
<reference evidence="1 2" key="1">
    <citation type="submission" date="2015-12" db="EMBL/GenBank/DDBJ databases">
        <title>Genome sequence of Aneurinibacillus soli.</title>
        <authorList>
            <person name="Lee J.S."/>
            <person name="Lee K.C."/>
            <person name="Kim K.K."/>
            <person name="Lee B.W."/>
        </authorList>
    </citation>
    <scope>NUCLEOTIDE SEQUENCE [LARGE SCALE GENOMIC DNA]</scope>
    <source>
        <strain evidence="1 2">CB4</strain>
    </source>
</reference>
<dbReference type="Proteomes" id="UP000217696">
    <property type="component" value="Chromosome"/>
</dbReference>
<dbReference type="AlphaFoldDB" id="A0A0U5AX61"/>
<dbReference type="KEGG" id="asoc:CB4_02488"/>
<keyword evidence="2" id="KW-1185">Reference proteome</keyword>
<dbReference type="EMBL" id="AP017312">
    <property type="protein sequence ID" value="BAU28314.1"/>
    <property type="molecule type" value="Genomic_DNA"/>
</dbReference>
<protein>
    <submittedName>
        <fullName evidence="1">Uncharacterized protein</fullName>
    </submittedName>
</protein>
<sequence>MNEFIKKSLNSLDSQLSIIEASINRLIGGNPITRMRSKEFTDYKVMNGEQKSVLFEYYFIRCRTLCISHRAICVYGILKTIYL</sequence>
<gene>
    <name evidence="1" type="ORF">CB4_02488</name>
</gene>
<evidence type="ECO:0000313" key="1">
    <source>
        <dbReference type="EMBL" id="BAU28314.1"/>
    </source>
</evidence>
<dbReference type="OrthoDB" id="8595425at2"/>
<name>A0A0U5AX61_9BACL</name>